<evidence type="ECO:0000313" key="3">
    <source>
        <dbReference type="EMBL" id="ABB28852.1"/>
    </source>
</evidence>
<dbReference type="Pfam" id="PF13205">
    <property type="entry name" value="Big_5"/>
    <property type="match status" value="1"/>
</dbReference>
<name>Q3AQ73_CHLCH</name>
<organism evidence="3">
    <name type="scientific">Chlorobium chlorochromatii (strain CaD3)</name>
    <dbReference type="NCBI Taxonomy" id="340177"/>
    <lineage>
        <taxon>Bacteria</taxon>
        <taxon>Pseudomonadati</taxon>
        <taxon>Chlorobiota</taxon>
        <taxon>Chlorobiia</taxon>
        <taxon>Chlorobiales</taxon>
        <taxon>Chlorobiaceae</taxon>
        <taxon>Chlorobium/Pelodictyon group</taxon>
        <taxon>Chlorobium</taxon>
    </lineage>
</organism>
<evidence type="ECO:0000259" key="2">
    <source>
        <dbReference type="Pfam" id="PF13205"/>
    </source>
</evidence>
<dbReference type="Gene3D" id="2.60.40.2700">
    <property type="match status" value="1"/>
</dbReference>
<dbReference type="KEGG" id="cch:Cag_1597"/>
<protein>
    <recommendedName>
        <fullName evidence="2">SbsA Ig-like domain-containing protein</fullName>
    </recommendedName>
</protein>
<dbReference type="Pfam" id="PF13517">
    <property type="entry name" value="FG-GAP_3"/>
    <property type="match status" value="5"/>
</dbReference>
<dbReference type="OrthoDB" id="9798386at2"/>
<dbReference type="HOGENOM" id="CLU_262372_0_0_10"/>
<keyword evidence="1" id="KW-0732">Signal</keyword>
<accession>Q3AQ73</accession>
<dbReference type="InterPro" id="IPR028994">
    <property type="entry name" value="Integrin_alpha_N"/>
</dbReference>
<dbReference type="EMBL" id="CP000108">
    <property type="protein sequence ID" value="ABB28852.1"/>
    <property type="molecule type" value="Genomic_DNA"/>
</dbReference>
<dbReference type="eggNOG" id="COG2706">
    <property type="taxonomic scope" value="Bacteria"/>
</dbReference>
<proteinExistence type="predicted"/>
<dbReference type="PANTHER" id="PTHR46580">
    <property type="entry name" value="SENSOR KINASE-RELATED"/>
    <property type="match status" value="1"/>
</dbReference>
<dbReference type="eggNOG" id="COG1785">
    <property type="taxonomic scope" value="Bacteria"/>
</dbReference>
<dbReference type="InterPro" id="IPR032812">
    <property type="entry name" value="SbsA_Ig"/>
</dbReference>
<dbReference type="STRING" id="340177.Cag_1597"/>
<dbReference type="Gene3D" id="2.130.10.130">
    <property type="entry name" value="Integrin alpha, N-terminal"/>
    <property type="match status" value="2"/>
</dbReference>
<reference evidence="3" key="1">
    <citation type="submission" date="2005-08" db="EMBL/GenBank/DDBJ databases">
        <title>Complete sequence of Chlorobium chlorochromatii CaD3.</title>
        <authorList>
            <person name="Copeland A."/>
            <person name="Lucas S."/>
            <person name="Lapidus A."/>
            <person name="Barry K."/>
            <person name="Detter J.C."/>
            <person name="Glavina T."/>
            <person name="Hammon N."/>
            <person name="Israni S."/>
            <person name="Pitluck S."/>
            <person name="Bryant D."/>
            <person name="Schmutz J."/>
            <person name="Larimer F."/>
            <person name="Land M."/>
            <person name="Kyrpides N."/>
            <person name="Ivanova N."/>
            <person name="Richardson P."/>
        </authorList>
    </citation>
    <scope>NUCLEOTIDE SEQUENCE [LARGE SCALE GENOMIC DNA]</scope>
    <source>
        <strain evidence="3">CaD3</strain>
    </source>
</reference>
<dbReference type="Gene3D" id="2.30.30.100">
    <property type="match status" value="1"/>
</dbReference>
<dbReference type="InterPro" id="IPR013517">
    <property type="entry name" value="FG-GAP"/>
</dbReference>
<gene>
    <name evidence="3" type="ordered locus">Cag_1597</name>
</gene>
<evidence type="ECO:0000256" key="1">
    <source>
        <dbReference type="ARBA" id="ARBA00022729"/>
    </source>
</evidence>
<dbReference type="PANTHER" id="PTHR46580:SF4">
    <property type="entry name" value="ATP_GTP-BINDING PROTEIN"/>
    <property type="match status" value="1"/>
</dbReference>
<feature type="domain" description="SbsA Ig-like" evidence="2">
    <location>
        <begin position="1141"/>
        <end position="1248"/>
    </location>
</feature>
<dbReference type="SUPFAM" id="SSF69318">
    <property type="entry name" value="Integrin alpha N-terminal domain"/>
    <property type="match status" value="2"/>
</dbReference>
<dbReference type="eggNOG" id="COG2931">
    <property type="taxonomic scope" value="Bacteria"/>
</dbReference>
<sequence length="1289" mass="136069">MSTNTAPRISIPIELSFATPIRYTTGDKPSDVVIGLLGADTYPDLIVANAGSKSITVHFNNGLGEFTSSISYASFYNSPPLALSVAKINNDAYGDVVAITNSSVSIFLSNENGTLQTPTFYTNNGWQSLTAVATGKIDTDTDIDVVVTDATTNKLYVVQNDGTAVLNNQTPPSYATGNYPIAVTLGDVDKDGWLDALVVNNDNTSTPTLSVLINNKIGGFKTKVDYTLATGALDVTTADLNGDGWLDIIVGQSQEQGNTLVLLNKGDGTFGNTQSYSAGAYPLGVAVGLLGNDNRADIAVATSGEKTFAVLQNQGNATFNAPNTFAVVSTIDTPKPTDIAVGDLNGDGKNDVAITSEHLDSVSLLLNTTFQTRNFTEQTPLLIAPTILIEDPENNWIDGWLHVAITKNGEAGDDLVLQTSFNEESDLTDYIWFDKVNNGVRAGSSIILGRFENKVTSTLGKEVGKIEIHFTNPNYKTNEWVQKIAQSILFTNESDTPSTATREVTITAIDASHQTSSITQQIAINAVNDAPQELFIEGVPIVGQTLHADTSTFSDADGLNKANITWQWLRDSVNITGATNSTYTVTNNDLGKSLSLQAKYRDGAGNNEVFTVTTDTVKALNEDPLIARPSTVAFQTSTTLKSFTDASSLPVIGTLDLNHDGILDLLVAKSSSAPSNQLVVLRGSSNGTFTQDSLTYTLGNTPSAIAFGDVDNDTFTDIAITNKDSNSVSLLRVVNGVIKNPFTFSCGSKPTALAIADFNDDGFEDIVTANSGENTLSFLQGNGNGTFAPTNSITTASAPYGVVAADFNGDGKSDIAYSDSGNDRIVVCTYNNESWSEITNALVGDVPHTLVATDFNGDGKSDIATINSGSNNVSVLLNNGDGTVATAKTYTVKSNASSLTALLASDVDGDGFADLAVSHTTGVSLLMNNGTGGNGTFALAQEIVSNRITAPPTLASADVNGDNLTDILFPGSYTSINAQLNSQSSSATLFTEQTPIEVTPNLTLRDPNGDASWRDGKLQVQINYNTTAYDVLALPTEKPELGGVWIDSEASNALMVYDQQTDTNLQIGTADNTSVSNNSTWTFTFNRYATNALVEKVAQSITFSNNRDNPSLETRTILFTATDSLGASSSATQHITVQPVDDAPLTLISATPVDGAGNVEINSNLSFTFSENIVFGSGFIELHRDAPNGALIEHYDVATHTNLGLNGTTLTIDPYNQLAYGTRYFVTFGEGAIDNGYGTTFSGSEYDFLTATDPYVPPTPNNDGSDGGSSTGTILIGTGSLALLALAFL</sequence>